<evidence type="ECO:0000313" key="4">
    <source>
        <dbReference type="Proteomes" id="UP000026941"/>
    </source>
</evidence>
<evidence type="ECO:0000256" key="2">
    <source>
        <dbReference type="SAM" id="SignalP"/>
    </source>
</evidence>
<protein>
    <submittedName>
        <fullName evidence="3">Uncharacterized protein</fullName>
    </submittedName>
</protein>
<accession>A0AA87QF24</accession>
<feature type="signal peptide" evidence="2">
    <location>
        <begin position="1"/>
        <end position="27"/>
    </location>
</feature>
<dbReference type="EMBL" id="BAYX01000028">
    <property type="protein sequence ID" value="GAJ96964.1"/>
    <property type="molecule type" value="Genomic_DNA"/>
</dbReference>
<dbReference type="Proteomes" id="UP000026941">
    <property type="component" value="Unassembled WGS sequence"/>
</dbReference>
<dbReference type="AlphaFoldDB" id="A0AA87QF24"/>
<sequence length="105" mass="12134">MSKIFNIVGAGALTLIMGLASFTPSVAAPLNTAKPAASTAVEQVQYREGDRRRWDDRRHRPNRRQPHYRPGSWNGYHGYQRPRPGYRRHSDGWWYPGAAFRIQIR</sequence>
<comment type="caution">
    <text evidence="3">The sequence shown here is derived from an EMBL/GenBank/DDBJ whole genome shotgun (WGS) entry which is preliminary data.</text>
</comment>
<reference evidence="3 4" key="1">
    <citation type="submission" date="2014-05" db="EMBL/GenBank/DDBJ databases">
        <title>Whole genome shotgun sequence of Rhizobium rhizogenes NBRC 13257.</title>
        <authorList>
            <person name="Katano-Makiyama Y."/>
            <person name="Hosoyama A."/>
            <person name="Hashimoto M."/>
            <person name="Hosoyama Y."/>
            <person name="Noguchi M."/>
            <person name="Tsuchikane K."/>
            <person name="Kimura A."/>
            <person name="Ohji S."/>
            <person name="Ichikawa N."/>
            <person name="Yamazoe A."/>
            <person name="Fujita N."/>
        </authorList>
    </citation>
    <scope>NUCLEOTIDE SEQUENCE [LARGE SCALE GENOMIC DNA]</scope>
    <source>
        <strain evidence="3 4">NBRC 13257</strain>
    </source>
</reference>
<dbReference type="RefSeq" id="WP_007690861.1">
    <property type="nucleotide sequence ID" value="NZ_BAYX01000028.1"/>
</dbReference>
<feature type="chain" id="PRO_5041743671" evidence="2">
    <location>
        <begin position="28"/>
        <end position="105"/>
    </location>
</feature>
<proteinExistence type="predicted"/>
<organism evidence="3 4">
    <name type="scientific">Rhizobium rhizogenes NBRC 13257</name>
    <dbReference type="NCBI Taxonomy" id="1220581"/>
    <lineage>
        <taxon>Bacteria</taxon>
        <taxon>Pseudomonadati</taxon>
        <taxon>Pseudomonadota</taxon>
        <taxon>Alphaproteobacteria</taxon>
        <taxon>Hyphomicrobiales</taxon>
        <taxon>Rhizobiaceae</taxon>
        <taxon>Rhizobium/Agrobacterium group</taxon>
        <taxon>Rhizobium</taxon>
    </lineage>
</organism>
<feature type="region of interest" description="Disordered" evidence="1">
    <location>
        <begin position="33"/>
        <end position="77"/>
    </location>
</feature>
<gene>
    <name evidence="3" type="ORF">RRH01S_28_00400</name>
</gene>
<name>A0AA87QF24_RHIRH</name>
<evidence type="ECO:0000313" key="3">
    <source>
        <dbReference type="EMBL" id="GAJ96964.1"/>
    </source>
</evidence>
<feature type="compositionally biased region" description="Basic and acidic residues" evidence="1">
    <location>
        <begin position="45"/>
        <end position="58"/>
    </location>
</feature>
<keyword evidence="2" id="KW-0732">Signal</keyword>
<dbReference type="GeneID" id="86848233"/>
<evidence type="ECO:0000256" key="1">
    <source>
        <dbReference type="SAM" id="MobiDB-lite"/>
    </source>
</evidence>